<keyword evidence="3 6" id="KW-0732">Signal</keyword>
<gene>
    <name evidence="7" type="ORF">GCM10023338_22260</name>
</gene>
<evidence type="ECO:0000256" key="1">
    <source>
        <dbReference type="ARBA" id="ARBA00004442"/>
    </source>
</evidence>
<sequence length="246" mass="28085">MKKKLVCIVVLALALCSFVLAEEWRLGVMSEVEFLPYKSVKRDVTVYPMIHYDGNRFYIEGDEAGIYLLKNEDHQLSLGLGYDWQSFKPKDSRAWQLKQLNKRKSSIMANVDYTLITSYGALSTELSADILGRNKGMTLDIGYLAVIETDNITFIPNIGIVGYNSRYNNYYYGISANESYRSGLTQYKSKAGINPYAELSVVYQVAPQWEMSVTGRYEYLSKKVRNSPMVNKKESSLLKLGVLYQF</sequence>
<dbReference type="Pfam" id="PF06629">
    <property type="entry name" value="MipA"/>
    <property type="match status" value="1"/>
</dbReference>
<dbReference type="PANTHER" id="PTHR38776">
    <property type="entry name" value="MLTA-INTERACTING PROTEIN-RELATED"/>
    <property type="match status" value="1"/>
</dbReference>
<dbReference type="EMBL" id="BAABKE010000009">
    <property type="protein sequence ID" value="GAA5103558.1"/>
    <property type="molecule type" value="Genomic_DNA"/>
</dbReference>
<keyword evidence="4" id="KW-0472">Membrane</keyword>
<evidence type="ECO:0000256" key="5">
    <source>
        <dbReference type="ARBA" id="ARBA00023237"/>
    </source>
</evidence>
<evidence type="ECO:0000313" key="7">
    <source>
        <dbReference type="EMBL" id="GAA5103558.1"/>
    </source>
</evidence>
<comment type="subcellular location">
    <subcellularLocation>
        <location evidence="1">Cell outer membrane</location>
    </subcellularLocation>
</comment>
<evidence type="ECO:0000256" key="3">
    <source>
        <dbReference type="ARBA" id="ARBA00022729"/>
    </source>
</evidence>
<comment type="caution">
    <text evidence="7">The sequence shown here is derived from an EMBL/GenBank/DDBJ whole genome shotgun (WGS) entry which is preliminary data.</text>
</comment>
<organism evidence="7 8">
    <name type="scientific">Wohlfahrtiimonas larvae</name>
    <dbReference type="NCBI Taxonomy" id="1157986"/>
    <lineage>
        <taxon>Bacteria</taxon>
        <taxon>Pseudomonadati</taxon>
        <taxon>Pseudomonadota</taxon>
        <taxon>Gammaproteobacteria</taxon>
        <taxon>Cardiobacteriales</taxon>
        <taxon>Ignatzschineriaceae</taxon>
        <taxon>Wohlfahrtiimonas</taxon>
    </lineage>
</organism>
<proteinExistence type="inferred from homology"/>
<dbReference type="RefSeq" id="WP_077926799.1">
    <property type="nucleotide sequence ID" value="NZ_BAABKE010000009.1"/>
</dbReference>
<comment type="similarity">
    <text evidence="2">Belongs to the MipA/OmpV family.</text>
</comment>
<evidence type="ECO:0000256" key="2">
    <source>
        <dbReference type="ARBA" id="ARBA00005722"/>
    </source>
</evidence>
<keyword evidence="5" id="KW-0998">Cell outer membrane</keyword>
<dbReference type="PANTHER" id="PTHR38776:SF1">
    <property type="entry name" value="MLTA-INTERACTING PROTEIN-RELATED"/>
    <property type="match status" value="1"/>
</dbReference>
<feature type="chain" id="PRO_5045355873" evidence="6">
    <location>
        <begin position="22"/>
        <end position="246"/>
    </location>
</feature>
<protein>
    <submittedName>
        <fullName evidence="7">MipA/OmpV family protein</fullName>
    </submittedName>
</protein>
<name>A0ABP9MWN0_9GAMM</name>
<feature type="signal peptide" evidence="6">
    <location>
        <begin position="1"/>
        <end position="21"/>
    </location>
</feature>
<reference evidence="8" key="1">
    <citation type="journal article" date="2019" name="Int. J. Syst. Evol. Microbiol.">
        <title>The Global Catalogue of Microorganisms (GCM) 10K type strain sequencing project: providing services to taxonomists for standard genome sequencing and annotation.</title>
        <authorList>
            <consortium name="The Broad Institute Genomics Platform"/>
            <consortium name="The Broad Institute Genome Sequencing Center for Infectious Disease"/>
            <person name="Wu L."/>
            <person name="Ma J."/>
        </authorList>
    </citation>
    <scope>NUCLEOTIDE SEQUENCE [LARGE SCALE GENOMIC DNA]</scope>
    <source>
        <strain evidence="8">JCM 18424</strain>
    </source>
</reference>
<keyword evidence="8" id="KW-1185">Reference proteome</keyword>
<evidence type="ECO:0000256" key="6">
    <source>
        <dbReference type="SAM" id="SignalP"/>
    </source>
</evidence>
<evidence type="ECO:0000313" key="8">
    <source>
        <dbReference type="Proteomes" id="UP001500631"/>
    </source>
</evidence>
<dbReference type="Proteomes" id="UP001500631">
    <property type="component" value="Unassembled WGS sequence"/>
</dbReference>
<evidence type="ECO:0000256" key="4">
    <source>
        <dbReference type="ARBA" id="ARBA00023136"/>
    </source>
</evidence>
<accession>A0ABP9MWN0</accession>
<dbReference type="InterPro" id="IPR010583">
    <property type="entry name" value="MipA"/>
</dbReference>